<proteinExistence type="predicted"/>
<sequence length="477" mass="51653">MQTTVYEALTELMAIRGGVAPAPGEVAIHGQDPIFETPYRVGETMAQIFAACGVAANDLWKMKTGRRQSIDISVSAAASTVKSGGCTSRREDDGAYTVIPGSDAMKHMVSLTQPWPTADGKWFLPHTNLPHLERRILDLLKCESTPESISSAIRKWNALELEDAIAEAKACGGMVRTAEEWLAHPQGAYLAERPVVELTKVGENVPQALRPGDMPLSGVRVLDLTRILAGPTCGLSLTEFGADDLMVTAPHLPQVPEFVRDTSHGKRSCFLDFTNHNDAARLVELVREADILIDGYRPARLAAHGFGWEDLKRMRPGLIHVSVNCFGSGGPFGGRAGWDQVAQAVTGMCHTQGLATGAGQPQLTPVYMCDYAAGRLGSFGAMLALARRAREGGSYRVQVSLCQSAMLFQRQGFVTSYDKAPGGMSDAEVREYQVDENGTCYGDLRCLGPVLQMSETPCRWSRVTPQLGSDTATWLPR</sequence>
<dbReference type="AlphaFoldDB" id="A0A7W4IFB6"/>
<protein>
    <submittedName>
        <fullName evidence="1">CoA transferase</fullName>
    </submittedName>
</protein>
<dbReference type="SUPFAM" id="SSF89796">
    <property type="entry name" value="CoA-transferase family III (CaiB/BaiF)"/>
    <property type="match status" value="2"/>
</dbReference>
<evidence type="ECO:0000313" key="1">
    <source>
        <dbReference type="EMBL" id="MBB2161799.1"/>
    </source>
</evidence>
<dbReference type="PANTHER" id="PTHR48229">
    <property type="entry name" value="CAIB/BAIF FAMILY ENZYME (AFU_ORTHOLOGUE AFUA_1G05360)-RELATED"/>
    <property type="match status" value="1"/>
</dbReference>
<comment type="caution">
    <text evidence="1">The sequence shown here is derived from an EMBL/GenBank/DDBJ whole genome shotgun (WGS) entry which is preliminary data.</text>
</comment>
<reference evidence="1 2" key="1">
    <citation type="submission" date="2020-04" db="EMBL/GenBank/DDBJ databases">
        <title>Description of novel Gluconacetobacter.</title>
        <authorList>
            <person name="Sombolestani A."/>
        </authorList>
    </citation>
    <scope>NUCLEOTIDE SEQUENCE [LARGE SCALE GENOMIC DNA]</scope>
    <source>
        <strain evidence="1 2">LMG 19747</strain>
    </source>
</reference>
<evidence type="ECO:0000313" key="2">
    <source>
        <dbReference type="Proteomes" id="UP000589085"/>
    </source>
</evidence>
<dbReference type="GO" id="GO:0016740">
    <property type="term" value="F:transferase activity"/>
    <property type="evidence" value="ECO:0007669"/>
    <property type="project" value="UniProtKB-KW"/>
</dbReference>
<keyword evidence="1" id="KW-0808">Transferase</keyword>
<dbReference type="InterPro" id="IPR044855">
    <property type="entry name" value="CoA-Trfase_III_dom3_sf"/>
</dbReference>
<dbReference type="Proteomes" id="UP000589085">
    <property type="component" value="Unassembled WGS sequence"/>
</dbReference>
<dbReference type="EMBL" id="JABEQJ010000025">
    <property type="protein sequence ID" value="MBB2161799.1"/>
    <property type="molecule type" value="Genomic_DNA"/>
</dbReference>
<dbReference type="InterPro" id="IPR023606">
    <property type="entry name" value="CoA-Trfase_III_dom_1_sf"/>
</dbReference>
<dbReference type="Pfam" id="PF02515">
    <property type="entry name" value="CoA_transf_3"/>
    <property type="match status" value="1"/>
</dbReference>
<dbReference type="InterPro" id="IPR003673">
    <property type="entry name" value="CoA-Trfase_fam_III"/>
</dbReference>
<dbReference type="InterPro" id="IPR052985">
    <property type="entry name" value="CoA-trans_III_biosynth/detox"/>
</dbReference>
<dbReference type="PANTHER" id="PTHR48229:SF1">
    <property type="entry name" value="ALPHA METHYLACYL-COA RACEMASE-RELATED"/>
    <property type="match status" value="1"/>
</dbReference>
<dbReference type="Gene3D" id="3.30.1540.10">
    <property type="entry name" value="formyl-coa transferase, domain 3"/>
    <property type="match status" value="1"/>
</dbReference>
<dbReference type="RefSeq" id="WP_220795172.1">
    <property type="nucleotide sequence ID" value="NZ_JABEQJ010000025.1"/>
</dbReference>
<dbReference type="Gene3D" id="3.40.50.10540">
    <property type="entry name" value="Crotonobetainyl-coa:carnitine coa-transferase, domain 1"/>
    <property type="match status" value="2"/>
</dbReference>
<organism evidence="1 2">
    <name type="scientific">Gluconacetobacter sacchari</name>
    <dbReference type="NCBI Taxonomy" id="92759"/>
    <lineage>
        <taxon>Bacteria</taxon>
        <taxon>Pseudomonadati</taxon>
        <taxon>Pseudomonadota</taxon>
        <taxon>Alphaproteobacteria</taxon>
        <taxon>Acetobacterales</taxon>
        <taxon>Acetobacteraceae</taxon>
        <taxon>Gluconacetobacter</taxon>
    </lineage>
</organism>
<name>A0A7W4IFB6_9PROT</name>
<accession>A0A7W4IFB6</accession>
<gene>
    <name evidence="1" type="ORF">HLH48_16775</name>
</gene>